<reference evidence="4 5" key="1">
    <citation type="submission" date="2022-01" db="EMBL/GenBank/DDBJ databases">
        <title>Dethiosulfovibrio faecalis sp. nov., a novel proteolytic, non-sulfur-reducing bacterium isolated from a marine aquaculture solid waste bioreactor.</title>
        <authorList>
            <person name="Grabowski S."/>
            <person name="Apolinario E."/>
            <person name="Schneider N."/>
            <person name="Marshall C.W."/>
            <person name="Sowers K.R."/>
        </authorList>
    </citation>
    <scope>NUCLEOTIDE SEQUENCE [LARGE SCALE GENOMIC DNA]</scope>
    <source>
        <strain evidence="4 5">DSM 12537</strain>
    </source>
</reference>
<dbReference type="InterPro" id="IPR006035">
    <property type="entry name" value="Ureohydrolase"/>
</dbReference>
<dbReference type="PANTHER" id="PTHR11358:SF26">
    <property type="entry name" value="GUANIDINO ACID HYDROLASE, MITOCHONDRIAL"/>
    <property type="match status" value="1"/>
</dbReference>
<dbReference type="SUPFAM" id="SSF52768">
    <property type="entry name" value="Arginase/deacetylase"/>
    <property type="match status" value="1"/>
</dbReference>
<keyword evidence="5" id="KW-1185">Reference proteome</keyword>
<dbReference type="PROSITE" id="PS51409">
    <property type="entry name" value="ARGINASE_2"/>
    <property type="match status" value="1"/>
</dbReference>
<evidence type="ECO:0000313" key="4">
    <source>
        <dbReference type="EMBL" id="MCF4143320.1"/>
    </source>
</evidence>
<dbReference type="Proteomes" id="UP001200430">
    <property type="component" value="Unassembled WGS sequence"/>
</dbReference>
<accession>A0ABS9EQ47</accession>
<keyword evidence="1" id="KW-0479">Metal-binding</keyword>
<proteinExistence type="inferred from homology"/>
<evidence type="ECO:0000256" key="3">
    <source>
        <dbReference type="PROSITE-ProRule" id="PRU00742"/>
    </source>
</evidence>
<dbReference type="EMBL" id="JAKGUD010000013">
    <property type="protein sequence ID" value="MCF4143320.1"/>
    <property type="molecule type" value="Genomic_DNA"/>
</dbReference>
<gene>
    <name evidence="4" type="ORF">L2W38_10900</name>
</gene>
<dbReference type="RefSeq" id="WP_236100020.1">
    <property type="nucleotide sequence ID" value="NZ_JAKGUD010000013.1"/>
</dbReference>
<evidence type="ECO:0000256" key="2">
    <source>
        <dbReference type="ARBA" id="ARBA00022801"/>
    </source>
</evidence>
<dbReference type="Gene3D" id="3.40.800.10">
    <property type="entry name" value="Ureohydrolase domain"/>
    <property type="match status" value="1"/>
</dbReference>
<evidence type="ECO:0000313" key="5">
    <source>
        <dbReference type="Proteomes" id="UP001200430"/>
    </source>
</evidence>
<keyword evidence="2" id="KW-0378">Hydrolase</keyword>
<dbReference type="PIRSF" id="PIRSF036979">
    <property type="entry name" value="Arginase"/>
    <property type="match status" value="1"/>
</dbReference>
<comment type="caution">
    <text evidence="4">The sequence shown here is derived from an EMBL/GenBank/DDBJ whole genome shotgun (WGS) entry which is preliminary data.</text>
</comment>
<dbReference type="Pfam" id="PF00491">
    <property type="entry name" value="Arginase"/>
    <property type="match status" value="1"/>
</dbReference>
<sequence>MLSMIPPEPELFYSRDDPMDPRLGDLVKPVSRDIDEALKSAQIALLGVPEDRGIKANGGKQGAALGPKAIRRSFYRLTPGFGLDVSDLSMVDLGDVPTGDDLAGTHRNLTETVKKIVSAGVFPVVLGGGHDLTYPGLLGLVEGSSLREGQLGVINVDSHLDVRDMSHGITSGTPFRRALEELPDRALLGRSFVEFGIQEQYNSPHYYRWVKDKGATVLTLSSVGTRPMEYFLEASRVACDGTRAVALSIDIDSVRSHEAPGASASNPRGFKAPELEKVAYLAGRTDRIKYLDIMEMSPPLDEGGRTAALCASTLFWFCKGFRERG</sequence>
<dbReference type="CDD" id="cd09988">
    <property type="entry name" value="Formimidoylglutamase"/>
    <property type="match status" value="1"/>
</dbReference>
<dbReference type="InterPro" id="IPR023696">
    <property type="entry name" value="Ureohydrolase_dom_sf"/>
</dbReference>
<evidence type="ECO:0000256" key="1">
    <source>
        <dbReference type="ARBA" id="ARBA00022723"/>
    </source>
</evidence>
<name>A0ABS9EQ47_9BACT</name>
<organism evidence="4 5">
    <name type="scientific">Dethiosulfovibrio marinus</name>
    <dbReference type="NCBI Taxonomy" id="133532"/>
    <lineage>
        <taxon>Bacteria</taxon>
        <taxon>Thermotogati</taxon>
        <taxon>Synergistota</taxon>
        <taxon>Synergistia</taxon>
        <taxon>Synergistales</taxon>
        <taxon>Dethiosulfovibrionaceae</taxon>
        <taxon>Dethiosulfovibrio</taxon>
    </lineage>
</organism>
<comment type="similarity">
    <text evidence="3">Belongs to the arginase family.</text>
</comment>
<dbReference type="PANTHER" id="PTHR11358">
    <property type="entry name" value="ARGINASE/AGMATINASE"/>
    <property type="match status" value="1"/>
</dbReference>
<protein>
    <submittedName>
        <fullName evidence="4">Formimidoylglutamase</fullName>
    </submittedName>
</protein>